<dbReference type="Proteomes" id="UP001175228">
    <property type="component" value="Unassembled WGS sequence"/>
</dbReference>
<name>A0AA39Q2P0_9AGAR</name>
<evidence type="ECO:0000313" key="1">
    <source>
        <dbReference type="EMBL" id="KAK0493688.1"/>
    </source>
</evidence>
<organism evidence="1 2">
    <name type="scientific">Armillaria luteobubalina</name>
    <dbReference type="NCBI Taxonomy" id="153913"/>
    <lineage>
        <taxon>Eukaryota</taxon>
        <taxon>Fungi</taxon>
        <taxon>Dikarya</taxon>
        <taxon>Basidiomycota</taxon>
        <taxon>Agaricomycotina</taxon>
        <taxon>Agaricomycetes</taxon>
        <taxon>Agaricomycetidae</taxon>
        <taxon>Agaricales</taxon>
        <taxon>Marasmiineae</taxon>
        <taxon>Physalacriaceae</taxon>
        <taxon>Armillaria</taxon>
    </lineage>
</organism>
<protein>
    <submittedName>
        <fullName evidence="1">Uncharacterized protein</fullName>
    </submittedName>
</protein>
<sequence length="179" mass="20830">MTESNRISGFAATTGFGHDVEDYLAKNAVDFHLLESGEFSALSEIWLETICQQQVIYWPPEDRTDNGLRLHRKRVHYALRWLFDALDPDTRQQQLLYATTHELKIRPPGPPETRHLTIPRIDVVEPPTPQEIAKSMAIKAAKYAVRAQLCRWKEDEACRVRWLACSQHIRMLRKLRQPT</sequence>
<evidence type="ECO:0000313" key="2">
    <source>
        <dbReference type="Proteomes" id="UP001175228"/>
    </source>
</evidence>
<dbReference type="AlphaFoldDB" id="A0AA39Q2P0"/>
<comment type="caution">
    <text evidence="1">The sequence shown here is derived from an EMBL/GenBank/DDBJ whole genome shotgun (WGS) entry which is preliminary data.</text>
</comment>
<keyword evidence="2" id="KW-1185">Reference proteome</keyword>
<reference evidence="1" key="1">
    <citation type="submission" date="2023-06" db="EMBL/GenBank/DDBJ databases">
        <authorList>
            <consortium name="Lawrence Berkeley National Laboratory"/>
            <person name="Ahrendt S."/>
            <person name="Sahu N."/>
            <person name="Indic B."/>
            <person name="Wong-Bajracharya J."/>
            <person name="Merenyi Z."/>
            <person name="Ke H.-M."/>
            <person name="Monk M."/>
            <person name="Kocsube S."/>
            <person name="Drula E."/>
            <person name="Lipzen A."/>
            <person name="Balint B."/>
            <person name="Henrissat B."/>
            <person name="Andreopoulos B."/>
            <person name="Martin F.M."/>
            <person name="Harder C.B."/>
            <person name="Rigling D."/>
            <person name="Ford K.L."/>
            <person name="Foster G.D."/>
            <person name="Pangilinan J."/>
            <person name="Papanicolaou A."/>
            <person name="Barry K."/>
            <person name="LaButti K."/>
            <person name="Viragh M."/>
            <person name="Koriabine M."/>
            <person name="Yan M."/>
            <person name="Riley R."/>
            <person name="Champramary S."/>
            <person name="Plett K.L."/>
            <person name="Tsai I.J."/>
            <person name="Slot J."/>
            <person name="Sipos G."/>
            <person name="Plett J."/>
            <person name="Nagy L.G."/>
            <person name="Grigoriev I.V."/>
        </authorList>
    </citation>
    <scope>NUCLEOTIDE SEQUENCE</scope>
    <source>
        <strain evidence="1">HWK02</strain>
    </source>
</reference>
<accession>A0AA39Q2P0</accession>
<gene>
    <name evidence="1" type="ORF">EDD18DRAFT_1356142</name>
</gene>
<dbReference type="EMBL" id="JAUEPU010000023">
    <property type="protein sequence ID" value="KAK0493688.1"/>
    <property type="molecule type" value="Genomic_DNA"/>
</dbReference>
<proteinExistence type="predicted"/>